<dbReference type="Pfam" id="PF12638">
    <property type="entry name" value="Staygreen"/>
    <property type="match status" value="1"/>
</dbReference>
<evidence type="ECO:0000256" key="3">
    <source>
        <dbReference type="ARBA" id="ARBA00022528"/>
    </source>
</evidence>
<evidence type="ECO:0000256" key="4">
    <source>
        <dbReference type="ARBA" id="ARBA00022640"/>
    </source>
</evidence>
<evidence type="ECO:0000313" key="7">
    <source>
        <dbReference type="EMBL" id="RDX89463.1"/>
    </source>
</evidence>
<organism evidence="7 8">
    <name type="scientific">Mucuna pruriens</name>
    <name type="common">Velvet bean</name>
    <name type="synonym">Dolichos pruriens</name>
    <dbReference type="NCBI Taxonomy" id="157652"/>
    <lineage>
        <taxon>Eukaryota</taxon>
        <taxon>Viridiplantae</taxon>
        <taxon>Streptophyta</taxon>
        <taxon>Embryophyta</taxon>
        <taxon>Tracheophyta</taxon>
        <taxon>Spermatophyta</taxon>
        <taxon>Magnoliopsida</taxon>
        <taxon>eudicotyledons</taxon>
        <taxon>Gunneridae</taxon>
        <taxon>Pentapetalae</taxon>
        <taxon>rosids</taxon>
        <taxon>fabids</taxon>
        <taxon>Fabales</taxon>
        <taxon>Fabaceae</taxon>
        <taxon>Papilionoideae</taxon>
        <taxon>50 kb inversion clade</taxon>
        <taxon>NPAAA clade</taxon>
        <taxon>indigoferoid/millettioid clade</taxon>
        <taxon>Phaseoleae</taxon>
        <taxon>Mucuna</taxon>
    </lineage>
</organism>
<evidence type="ECO:0000256" key="5">
    <source>
        <dbReference type="ARBA" id="ARBA00022946"/>
    </source>
</evidence>
<dbReference type="EMBL" id="QJKJ01005664">
    <property type="protein sequence ID" value="RDX89463.1"/>
    <property type="molecule type" value="Genomic_DNA"/>
</dbReference>
<dbReference type="PANTHER" id="PTHR31750">
    <property type="entry name" value="PROTEIN STAY-GREEN 1, CHLOROPLASTIC-RELATED"/>
    <property type="match status" value="1"/>
</dbReference>
<evidence type="ECO:0000256" key="2">
    <source>
        <dbReference type="ARBA" id="ARBA00009234"/>
    </source>
</evidence>
<comment type="caution">
    <text evidence="7">The sequence shown here is derived from an EMBL/GenBank/DDBJ whole genome shotgun (WGS) entry which is preliminary data.</text>
</comment>
<dbReference type="AlphaFoldDB" id="A0A371GGL0"/>
<dbReference type="GO" id="GO:0015996">
    <property type="term" value="P:chlorophyll catabolic process"/>
    <property type="evidence" value="ECO:0007669"/>
    <property type="project" value="TreeGrafter"/>
</dbReference>
<evidence type="ECO:0000256" key="1">
    <source>
        <dbReference type="ARBA" id="ARBA00004229"/>
    </source>
</evidence>
<evidence type="ECO:0000259" key="6">
    <source>
        <dbReference type="Pfam" id="PF12638"/>
    </source>
</evidence>
<accession>A0A371GGL0</accession>
<dbReference type="PANTHER" id="PTHR31750:SF4">
    <property type="entry name" value="LP06106P"/>
    <property type="match status" value="1"/>
</dbReference>
<keyword evidence="5" id="KW-0809">Transit peptide</keyword>
<dbReference type="STRING" id="157652.A0A371GGL0"/>
<evidence type="ECO:0000313" key="8">
    <source>
        <dbReference type="Proteomes" id="UP000257109"/>
    </source>
</evidence>
<dbReference type="InterPro" id="IPR024438">
    <property type="entry name" value="Staygreen"/>
</dbReference>
<protein>
    <submittedName>
        <fullName evidence="7">Protein STAY-GREEN, chloroplastic</fullName>
    </submittedName>
</protein>
<sequence>MSLHVHVHVSGGHFLLDICASMRYFIFCKELPVVLNAFIHGDKILFKDYPELQEAMVWVYFHSNISEFNKVQCWGPLKDAYRTSSGSHGKGKQGGLTPQPCQGNCECCFTPMTSITWS</sequence>
<gene>
    <name evidence="7" type="primary">SGR</name>
    <name evidence="7" type="ORF">CR513_28807</name>
</gene>
<proteinExistence type="inferred from homology"/>
<keyword evidence="4" id="KW-0934">Plastid</keyword>
<dbReference type="OrthoDB" id="2012322at2759"/>
<name>A0A371GGL0_MUCPR</name>
<reference evidence="7" key="1">
    <citation type="submission" date="2018-05" db="EMBL/GenBank/DDBJ databases">
        <title>Draft genome of Mucuna pruriens seed.</title>
        <authorList>
            <person name="Nnadi N.E."/>
            <person name="Vos R."/>
            <person name="Hasami M.H."/>
            <person name="Devisetty U.K."/>
            <person name="Aguiy J.C."/>
        </authorList>
    </citation>
    <scope>NUCLEOTIDE SEQUENCE [LARGE SCALE GENOMIC DNA]</scope>
    <source>
        <strain evidence="7">JCA_2017</strain>
    </source>
</reference>
<comment type="similarity">
    <text evidence="2">Belongs to the staygreen family.</text>
</comment>
<feature type="domain" description="Staygreen protein" evidence="6">
    <location>
        <begin position="1"/>
        <end position="80"/>
    </location>
</feature>
<comment type="subcellular location">
    <subcellularLocation>
        <location evidence="1">Plastid</location>
        <location evidence="1">Chloroplast</location>
    </subcellularLocation>
</comment>
<dbReference type="Proteomes" id="UP000257109">
    <property type="component" value="Unassembled WGS sequence"/>
</dbReference>
<keyword evidence="8" id="KW-1185">Reference proteome</keyword>
<dbReference type="GO" id="GO:0009507">
    <property type="term" value="C:chloroplast"/>
    <property type="evidence" value="ECO:0007669"/>
    <property type="project" value="UniProtKB-SubCell"/>
</dbReference>
<keyword evidence="3" id="KW-0150">Chloroplast</keyword>